<proteinExistence type="predicted"/>
<keyword evidence="1" id="KW-0802">TPR repeat</keyword>
<dbReference type="OrthoDB" id="29013at2759"/>
<dbReference type="EMBL" id="BDRX01000105">
    <property type="protein sequence ID" value="GBF97676.1"/>
    <property type="molecule type" value="Genomic_DNA"/>
</dbReference>
<protein>
    <submittedName>
        <fullName evidence="2">Uncharacterized protein</fullName>
    </submittedName>
</protein>
<accession>A0A2V0PCV3</accession>
<dbReference type="STRING" id="307507.A0A2V0PCV3"/>
<evidence type="ECO:0000313" key="3">
    <source>
        <dbReference type="Proteomes" id="UP000247498"/>
    </source>
</evidence>
<dbReference type="SUPFAM" id="SSF48452">
    <property type="entry name" value="TPR-like"/>
    <property type="match status" value="1"/>
</dbReference>
<evidence type="ECO:0000256" key="1">
    <source>
        <dbReference type="PROSITE-ProRule" id="PRU00339"/>
    </source>
</evidence>
<dbReference type="InterPro" id="IPR019734">
    <property type="entry name" value="TPR_rpt"/>
</dbReference>
<name>A0A2V0PCV3_9CHLO</name>
<keyword evidence="3" id="KW-1185">Reference proteome</keyword>
<organism evidence="2 3">
    <name type="scientific">Raphidocelis subcapitata</name>
    <dbReference type="NCBI Taxonomy" id="307507"/>
    <lineage>
        <taxon>Eukaryota</taxon>
        <taxon>Viridiplantae</taxon>
        <taxon>Chlorophyta</taxon>
        <taxon>core chlorophytes</taxon>
        <taxon>Chlorophyceae</taxon>
        <taxon>CS clade</taxon>
        <taxon>Sphaeropleales</taxon>
        <taxon>Selenastraceae</taxon>
        <taxon>Raphidocelis</taxon>
    </lineage>
</organism>
<dbReference type="InParanoid" id="A0A2V0PCV3"/>
<dbReference type="PANTHER" id="PTHR44102:SF5">
    <property type="entry name" value="PROTEIN NPG1"/>
    <property type="match status" value="1"/>
</dbReference>
<dbReference type="PROSITE" id="PS50005">
    <property type="entry name" value="TPR"/>
    <property type="match status" value="1"/>
</dbReference>
<dbReference type="AlphaFoldDB" id="A0A2V0PCV3"/>
<dbReference type="PANTHER" id="PTHR44102">
    <property type="entry name" value="PROTEIN NPG1"/>
    <property type="match status" value="1"/>
</dbReference>
<dbReference type="InterPro" id="IPR011990">
    <property type="entry name" value="TPR-like_helical_dom_sf"/>
</dbReference>
<feature type="repeat" description="TPR" evidence="1">
    <location>
        <begin position="337"/>
        <end position="370"/>
    </location>
</feature>
<comment type="caution">
    <text evidence="2">The sequence shown here is derived from an EMBL/GenBank/DDBJ whole genome shotgun (WGS) entry which is preliminary data.</text>
</comment>
<gene>
    <name evidence="2" type="ORF">Rsub_09734</name>
</gene>
<dbReference type="InterPro" id="IPR043376">
    <property type="entry name" value="NPG1-like"/>
</dbReference>
<dbReference type="Gene3D" id="1.25.40.10">
    <property type="entry name" value="Tetratricopeptide repeat domain"/>
    <property type="match status" value="1"/>
</dbReference>
<evidence type="ECO:0000313" key="2">
    <source>
        <dbReference type="EMBL" id="GBF97676.1"/>
    </source>
</evidence>
<reference evidence="2 3" key="1">
    <citation type="journal article" date="2018" name="Sci. Rep.">
        <title>Raphidocelis subcapitata (=Pseudokirchneriella subcapitata) provides an insight into genome evolution and environmental adaptations in the Sphaeropleales.</title>
        <authorList>
            <person name="Suzuki S."/>
            <person name="Yamaguchi H."/>
            <person name="Nakajima N."/>
            <person name="Kawachi M."/>
        </authorList>
    </citation>
    <scope>NUCLEOTIDE SEQUENCE [LARGE SCALE GENOMIC DNA]</scope>
    <source>
        <strain evidence="2 3">NIES-35</strain>
    </source>
</reference>
<sequence length="484" mass="48179">MPGLVSSCGARCGGCACGSTRATRAQAAQTGERSPLIQLLAGLPPPRAEARAAWLAAAGTLLRAGALEQAQLVLATASASLDCDCELLALLARVELRCGRWSGALATARRAARLAAPAGGARAGAALTLALALGYAARETPRMAPSERSALRAEARAALQPLLAGGAAEPRYVLALLLADGGHFSAAASAAREALQAAVGEHAAGAEDGAGSRAAPARLLRPAVLGLLALLLSPSHPRSALQLVDAAVACCPPTGGGGEEGAPADAAAAAGGVGARLPPVPPARFLDIVLLRVKAALHGAVADARPALEALAVAKQRLGAAAGGGASEDAAVRLAEAQVWRDLAAVYVAGGSAEDAELCVARARALDPHSPETHHTAGAVAEAAGAPAAALDEHWTALALQPTHAPTLTSLGAAMRRQGGALAQAGGSLLADALRYDEASPAAWFQRARCEGGRRAAERDLHHAVALAAAAPILPGCRALPLLL</sequence>
<dbReference type="Proteomes" id="UP000247498">
    <property type="component" value="Unassembled WGS sequence"/>
</dbReference>